<keyword evidence="2" id="KW-1185">Reference proteome</keyword>
<protein>
    <submittedName>
        <fullName evidence="1">Unnamed protein product</fullName>
    </submittedName>
</protein>
<proteinExistence type="predicted"/>
<evidence type="ECO:0000313" key="2">
    <source>
        <dbReference type="Proteomes" id="UP001165121"/>
    </source>
</evidence>
<comment type="caution">
    <text evidence="1">The sequence shown here is derived from an EMBL/GenBank/DDBJ whole genome shotgun (WGS) entry which is preliminary data.</text>
</comment>
<dbReference type="Proteomes" id="UP001165121">
    <property type="component" value="Unassembled WGS sequence"/>
</dbReference>
<sequence length="108" mass="11752">MSPKHELLFCIQDINLTKPEAAIDSYDALDSVEENDDGFDNYEDVFKFNTLDGLEGEKDTVTPGVPFDEALIATVGGIDGITVDNLSRKLSSAHLEEMATSGRLEPTS</sequence>
<dbReference type="AlphaFoldDB" id="A0A9W6WVD0"/>
<gene>
    <name evidence="1" type="ORF">Pfra01_000181500</name>
</gene>
<reference evidence="1" key="1">
    <citation type="submission" date="2023-04" db="EMBL/GenBank/DDBJ databases">
        <title>Phytophthora fragariaefolia NBRC 109709.</title>
        <authorList>
            <person name="Ichikawa N."/>
            <person name="Sato H."/>
            <person name="Tonouchi N."/>
        </authorList>
    </citation>
    <scope>NUCLEOTIDE SEQUENCE</scope>
    <source>
        <strain evidence="1">NBRC 109709</strain>
    </source>
</reference>
<name>A0A9W6WVD0_9STRA</name>
<organism evidence="1 2">
    <name type="scientific">Phytophthora fragariaefolia</name>
    <dbReference type="NCBI Taxonomy" id="1490495"/>
    <lineage>
        <taxon>Eukaryota</taxon>
        <taxon>Sar</taxon>
        <taxon>Stramenopiles</taxon>
        <taxon>Oomycota</taxon>
        <taxon>Peronosporomycetes</taxon>
        <taxon>Peronosporales</taxon>
        <taxon>Peronosporaceae</taxon>
        <taxon>Phytophthora</taxon>
    </lineage>
</organism>
<evidence type="ECO:0000313" key="1">
    <source>
        <dbReference type="EMBL" id="GMF18927.1"/>
    </source>
</evidence>
<dbReference type="EMBL" id="BSXT01000144">
    <property type="protein sequence ID" value="GMF18927.1"/>
    <property type="molecule type" value="Genomic_DNA"/>
</dbReference>
<accession>A0A9W6WVD0</accession>